<keyword evidence="2" id="KW-0472">Membrane</keyword>
<feature type="coiled-coil region" evidence="1">
    <location>
        <begin position="35"/>
        <end position="69"/>
    </location>
</feature>
<dbReference type="Proteomes" id="UP000177751">
    <property type="component" value="Unassembled WGS sequence"/>
</dbReference>
<evidence type="ECO:0000256" key="1">
    <source>
        <dbReference type="SAM" id="Coils"/>
    </source>
</evidence>
<evidence type="ECO:0000313" key="4">
    <source>
        <dbReference type="Proteomes" id="UP000177751"/>
    </source>
</evidence>
<feature type="transmembrane region" description="Helical" evidence="2">
    <location>
        <begin position="6"/>
        <end position="25"/>
    </location>
</feature>
<protein>
    <submittedName>
        <fullName evidence="3">Uncharacterized protein</fullName>
    </submittedName>
</protein>
<keyword evidence="2" id="KW-1133">Transmembrane helix</keyword>
<keyword evidence="2" id="KW-0812">Transmembrane</keyword>
<name>A0A1G2JC04_9BACT</name>
<organism evidence="3 4">
    <name type="scientific">Candidatus Staskawiczbacteria bacterium RIFOXYC1_FULL_38_18</name>
    <dbReference type="NCBI Taxonomy" id="1802229"/>
    <lineage>
        <taxon>Bacteria</taxon>
        <taxon>Candidatus Staskawicziibacteriota</taxon>
    </lineage>
</organism>
<evidence type="ECO:0000256" key="2">
    <source>
        <dbReference type="SAM" id="Phobius"/>
    </source>
</evidence>
<dbReference type="EMBL" id="MHPP01000014">
    <property type="protein sequence ID" value="OGZ84659.1"/>
    <property type="molecule type" value="Genomic_DNA"/>
</dbReference>
<keyword evidence="1" id="KW-0175">Coiled coil</keyword>
<comment type="caution">
    <text evidence="3">The sequence shown here is derived from an EMBL/GenBank/DDBJ whole genome shotgun (WGS) entry which is preliminary data.</text>
</comment>
<dbReference type="STRING" id="1802229.A2401_01260"/>
<accession>A0A1G2JC04</accession>
<dbReference type="AlphaFoldDB" id="A0A1G2JC04"/>
<proteinExistence type="predicted"/>
<gene>
    <name evidence="3" type="ORF">A2401_01260</name>
</gene>
<sequence>MSKKILIIAGIAILLTLIFGVFVLLQINNLRKPQVSSLEAQAKAIQNQIQQIDSEYRQKMNEITDKQKQNNCIESKDVEMIKTLTGEKQTEKQWSIVSMEGICGDLFNQNEALAKERSYKTSQLQTQMDLLTARTASDREKAMTAIRTFMVKPDLELVYTGTRHPSNFNVGVVVNRDEGGYTMEGFSGWERRVEVYQQTEYINDRCEVYEYEVDVRNNQIVEIHVRYPDGLAGMSSGKCTSYGSMEVPLKTKDEIEKVAFAYLSRDLEHTKFLIRSDIKPEYLPSKTIAKNPAMNEWRWEDKSYKLPEGLTSDPFPYPMIRIIISSGGKLVYYLNTTELFN</sequence>
<reference evidence="3 4" key="1">
    <citation type="journal article" date="2016" name="Nat. Commun.">
        <title>Thousands of microbial genomes shed light on interconnected biogeochemical processes in an aquifer system.</title>
        <authorList>
            <person name="Anantharaman K."/>
            <person name="Brown C.T."/>
            <person name="Hug L.A."/>
            <person name="Sharon I."/>
            <person name="Castelle C.J."/>
            <person name="Probst A.J."/>
            <person name="Thomas B.C."/>
            <person name="Singh A."/>
            <person name="Wilkins M.J."/>
            <person name="Karaoz U."/>
            <person name="Brodie E.L."/>
            <person name="Williams K.H."/>
            <person name="Hubbard S.S."/>
            <person name="Banfield J.F."/>
        </authorList>
    </citation>
    <scope>NUCLEOTIDE SEQUENCE [LARGE SCALE GENOMIC DNA]</scope>
</reference>
<evidence type="ECO:0000313" key="3">
    <source>
        <dbReference type="EMBL" id="OGZ84659.1"/>
    </source>
</evidence>